<protein>
    <submittedName>
        <fullName evidence="1">Uncharacterized protein</fullName>
    </submittedName>
</protein>
<evidence type="ECO:0000313" key="2">
    <source>
        <dbReference type="Proteomes" id="UP000316095"/>
    </source>
</evidence>
<sequence>MALFRVTYSEVTYRERFVEADDDVIAGNIVLCEMDEGVHHHLEDFEILDWEIEPAESDWKEAEQCVECSRSDAE</sequence>
<dbReference type="Proteomes" id="UP000316095">
    <property type="component" value="Unassembled WGS sequence"/>
</dbReference>
<evidence type="ECO:0000313" key="1">
    <source>
        <dbReference type="EMBL" id="TWT60965.1"/>
    </source>
</evidence>
<dbReference type="EMBL" id="SJPG01000001">
    <property type="protein sequence ID" value="TWT60965.1"/>
    <property type="molecule type" value="Genomic_DNA"/>
</dbReference>
<dbReference type="AlphaFoldDB" id="A0A5C5XFN7"/>
<proteinExistence type="predicted"/>
<organism evidence="1 2">
    <name type="scientific">Rubinisphaera italica</name>
    <dbReference type="NCBI Taxonomy" id="2527969"/>
    <lineage>
        <taxon>Bacteria</taxon>
        <taxon>Pseudomonadati</taxon>
        <taxon>Planctomycetota</taxon>
        <taxon>Planctomycetia</taxon>
        <taxon>Planctomycetales</taxon>
        <taxon>Planctomycetaceae</taxon>
        <taxon>Rubinisphaera</taxon>
    </lineage>
</organism>
<accession>A0A5C5XFN7</accession>
<gene>
    <name evidence="1" type="ORF">Pan54_16970</name>
</gene>
<reference evidence="1 2" key="1">
    <citation type="submission" date="2019-02" db="EMBL/GenBank/DDBJ databases">
        <title>Deep-cultivation of Planctomycetes and their phenomic and genomic characterization uncovers novel biology.</title>
        <authorList>
            <person name="Wiegand S."/>
            <person name="Jogler M."/>
            <person name="Boedeker C."/>
            <person name="Pinto D."/>
            <person name="Vollmers J."/>
            <person name="Rivas-Marin E."/>
            <person name="Kohn T."/>
            <person name="Peeters S.H."/>
            <person name="Heuer A."/>
            <person name="Rast P."/>
            <person name="Oberbeckmann S."/>
            <person name="Bunk B."/>
            <person name="Jeske O."/>
            <person name="Meyerdierks A."/>
            <person name="Storesund J.E."/>
            <person name="Kallscheuer N."/>
            <person name="Luecker S."/>
            <person name="Lage O.M."/>
            <person name="Pohl T."/>
            <person name="Merkel B.J."/>
            <person name="Hornburger P."/>
            <person name="Mueller R.-W."/>
            <person name="Bruemmer F."/>
            <person name="Labrenz M."/>
            <person name="Spormann A.M."/>
            <person name="Op Den Camp H."/>
            <person name="Overmann J."/>
            <person name="Amann R."/>
            <person name="Jetten M.S.M."/>
            <person name="Mascher T."/>
            <person name="Medema M.H."/>
            <person name="Devos D.P."/>
            <person name="Kaster A.-K."/>
            <person name="Ovreas L."/>
            <person name="Rohde M."/>
            <person name="Galperin M.Y."/>
            <person name="Jogler C."/>
        </authorList>
    </citation>
    <scope>NUCLEOTIDE SEQUENCE [LARGE SCALE GENOMIC DNA]</scope>
    <source>
        <strain evidence="1 2">Pan54</strain>
    </source>
</reference>
<name>A0A5C5XFN7_9PLAN</name>
<comment type="caution">
    <text evidence="1">The sequence shown here is derived from an EMBL/GenBank/DDBJ whole genome shotgun (WGS) entry which is preliminary data.</text>
</comment>
<keyword evidence="2" id="KW-1185">Reference proteome</keyword>